<accession>A0AAP6XPQ6</accession>
<sequence>MVSLLKPIPAHVLSAFQIDDIEPVAVPQFWNNGLRFGRVVLSHARETSAWSGKAREKAVPGEGLRISRPVRSTDGRLIVAGYCATEFATGEPRERVDEAVAAALLYDDAVAGIEAPSGERTGLVANADRAVWREEHLGSEGAVAHLDFLSHLLFDGHAEPVLTEFDPSVGLRPRGFTAALVIVDGLLAGAVDPDIVARWSHIPRLDWLLEKAIEYRRHTTRGLGSDVCSIDDVVEIVVSY</sequence>
<dbReference type="Proteomes" id="UP000591626">
    <property type="component" value="Unassembled WGS sequence"/>
</dbReference>
<dbReference type="EMBL" id="JAAUVV010000027">
    <property type="protein sequence ID" value="NJJ04813.1"/>
    <property type="molecule type" value="Genomic_DNA"/>
</dbReference>
<gene>
    <name evidence="1" type="ORF">HC138_10720</name>
</gene>
<dbReference type="AlphaFoldDB" id="A0AAP6XPQ6"/>
<evidence type="ECO:0000313" key="2">
    <source>
        <dbReference type="Proteomes" id="UP000591626"/>
    </source>
</evidence>
<dbReference type="RefSeq" id="WP_167617372.1">
    <property type="nucleotide sequence ID" value="NZ_JAAUVV010000027.1"/>
</dbReference>
<comment type="caution">
    <text evidence="1">The sequence shown here is derived from an EMBL/GenBank/DDBJ whole genome shotgun (WGS) entry which is preliminary data.</text>
</comment>
<reference evidence="1 2" key="1">
    <citation type="submission" date="2020-03" db="EMBL/GenBank/DDBJ databases">
        <title>Draft genome sequences of bacterial isolates from the female urobiome.</title>
        <authorList>
            <person name="Miller-Ensminger T."/>
            <person name="Wolfe A.J."/>
            <person name="Putonti C."/>
        </authorList>
    </citation>
    <scope>NUCLEOTIDE SEQUENCE [LARGE SCALE GENOMIC DNA]</scope>
    <source>
        <strain evidence="1 2">UMB8490</strain>
    </source>
</reference>
<evidence type="ECO:0008006" key="3">
    <source>
        <dbReference type="Google" id="ProtNLM"/>
    </source>
</evidence>
<evidence type="ECO:0000313" key="1">
    <source>
        <dbReference type="EMBL" id="NJJ04813.1"/>
    </source>
</evidence>
<proteinExistence type="predicted"/>
<organism evidence="1 2">
    <name type="scientific">Corynebacterium coyleae</name>
    <dbReference type="NCBI Taxonomy" id="53374"/>
    <lineage>
        <taxon>Bacteria</taxon>
        <taxon>Bacillati</taxon>
        <taxon>Actinomycetota</taxon>
        <taxon>Actinomycetes</taxon>
        <taxon>Mycobacteriales</taxon>
        <taxon>Corynebacteriaceae</taxon>
        <taxon>Corynebacterium</taxon>
    </lineage>
</organism>
<name>A0AAP6XPQ6_9CORY</name>
<protein>
    <recommendedName>
        <fullName evidence="3">TIGR02569 family protein</fullName>
    </recommendedName>
</protein>